<evidence type="ECO:0000313" key="12">
    <source>
        <dbReference type="Proteomes" id="UP000824083"/>
    </source>
</evidence>
<dbReference type="CDD" id="cd02801">
    <property type="entry name" value="DUS_like_FMN"/>
    <property type="match status" value="1"/>
</dbReference>
<evidence type="ECO:0000313" key="11">
    <source>
        <dbReference type="EMBL" id="HIU36937.1"/>
    </source>
</evidence>
<keyword evidence="5" id="KW-0521">NADP</keyword>
<reference evidence="11" key="1">
    <citation type="submission" date="2020-10" db="EMBL/GenBank/DDBJ databases">
        <authorList>
            <person name="Gilroy R."/>
        </authorList>
    </citation>
    <scope>NUCLEOTIDE SEQUENCE</scope>
    <source>
        <strain evidence="11">7463</strain>
    </source>
</reference>
<sequence>MEGLTGFPFRRVHAHFFGGADAYYLPFVTPTTLPRFTDRQMRELAPDVNIGIRAVPQLLTRRAEDFIWAAKALADLGYDEVNLNLGCPAGTVVAKGKGSGFLREPAELQHFLDKIFGADLPIALSVKTRIGWSSENEFDLLADVYNHYPQMKSLTIHPRLRTDFYKGDIREKVFQQYFASFVMPIGFNGDVITVSDIEKTNKTYQPLAHIMVGRALMADPALFRKAKGGAPASLKEIENYYDALLESYCVAFGNVKNALMRMKEYWFFQHNLFEGAERAVKSIYKAKSMTDYQSAKQFIFENCELKQEAYFGWKKDLG</sequence>
<dbReference type="Proteomes" id="UP000824083">
    <property type="component" value="Unassembled WGS sequence"/>
</dbReference>
<evidence type="ECO:0000256" key="6">
    <source>
        <dbReference type="ARBA" id="ARBA00023002"/>
    </source>
</evidence>
<evidence type="ECO:0000256" key="7">
    <source>
        <dbReference type="PIRNR" id="PIRNR006621"/>
    </source>
</evidence>
<dbReference type="EMBL" id="DVMY01000029">
    <property type="protein sequence ID" value="HIU36937.1"/>
    <property type="molecule type" value="Genomic_DNA"/>
</dbReference>
<dbReference type="PANTHER" id="PTHR45846:SF1">
    <property type="entry name" value="TRNA-DIHYDROURIDINE(47) SYNTHASE [NAD(P)(+)]-LIKE"/>
    <property type="match status" value="1"/>
</dbReference>
<evidence type="ECO:0000256" key="5">
    <source>
        <dbReference type="ARBA" id="ARBA00022857"/>
    </source>
</evidence>
<comment type="caution">
    <text evidence="11">The sequence shown here is derived from an EMBL/GenBank/DDBJ whole genome shotgun (WGS) entry which is preliminary data.</text>
</comment>
<keyword evidence="4 7" id="KW-0819">tRNA processing</keyword>
<feature type="domain" description="DUS-like FMN-binding" evidence="10">
    <location>
        <begin position="1"/>
        <end position="232"/>
    </location>
</feature>
<dbReference type="GO" id="GO:0017150">
    <property type="term" value="F:tRNA dihydrouridine synthase activity"/>
    <property type="evidence" value="ECO:0007669"/>
    <property type="project" value="InterPro"/>
</dbReference>
<feature type="binding site" evidence="9">
    <location>
        <position position="57"/>
    </location>
    <ligand>
        <name>FMN</name>
        <dbReference type="ChEBI" id="CHEBI:58210"/>
    </ligand>
</feature>
<dbReference type="GO" id="GO:0050660">
    <property type="term" value="F:flavin adenine dinucleotide binding"/>
    <property type="evidence" value="ECO:0007669"/>
    <property type="project" value="InterPro"/>
</dbReference>
<dbReference type="AlphaFoldDB" id="A0A9D1IIY4"/>
<dbReference type="GO" id="GO:0003723">
    <property type="term" value="F:RNA binding"/>
    <property type="evidence" value="ECO:0007669"/>
    <property type="project" value="TreeGrafter"/>
</dbReference>
<dbReference type="InterPro" id="IPR013785">
    <property type="entry name" value="Aldolase_TIM"/>
</dbReference>
<proteinExistence type="inferred from homology"/>
<evidence type="ECO:0000256" key="4">
    <source>
        <dbReference type="ARBA" id="ARBA00022694"/>
    </source>
</evidence>
<dbReference type="Gene3D" id="3.20.20.70">
    <property type="entry name" value="Aldolase class I"/>
    <property type="match status" value="1"/>
</dbReference>
<dbReference type="InterPro" id="IPR001269">
    <property type="entry name" value="DUS_fam"/>
</dbReference>
<keyword evidence="3 7" id="KW-0288">FMN</keyword>
<keyword evidence="9" id="KW-0547">Nucleotide-binding</keyword>
<dbReference type="PROSITE" id="PS01136">
    <property type="entry name" value="UPF0034"/>
    <property type="match status" value="1"/>
</dbReference>
<feature type="binding site" evidence="9">
    <location>
        <position position="157"/>
    </location>
    <ligand>
        <name>FMN</name>
        <dbReference type="ChEBI" id="CHEBI:58210"/>
    </ligand>
</feature>
<evidence type="ECO:0000256" key="9">
    <source>
        <dbReference type="PIRSR" id="PIRSR006621-2"/>
    </source>
</evidence>
<dbReference type="EC" id="1.3.1.-" evidence="7"/>
<dbReference type="InterPro" id="IPR018517">
    <property type="entry name" value="tRNA_hU_synthase_CS"/>
</dbReference>
<gene>
    <name evidence="11" type="ORF">IAC56_01475</name>
</gene>
<dbReference type="SUPFAM" id="SSF51395">
    <property type="entry name" value="FMN-linked oxidoreductases"/>
    <property type="match status" value="1"/>
</dbReference>
<evidence type="ECO:0000256" key="3">
    <source>
        <dbReference type="ARBA" id="ARBA00022643"/>
    </source>
</evidence>
<evidence type="ECO:0000256" key="1">
    <source>
        <dbReference type="ARBA" id="ARBA00001917"/>
    </source>
</evidence>
<comment type="function">
    <text evidence="7">Catalyzes the synthesis of 5,6-dihydrouridine (D), a modified base found in the D-loop of most tRNAs, via the reduction of the C5-C6 double bond in target uridines.</text>
</comment>
<dbReference type="Pfam" id="PF01207">
    <property type="entry name" value="Dus"/>
    <property type="match status" value="1"/>
</dbReference>
<feature type="binding site" evidence="9">
    <location>
        <begin position="213"/>
        <end position="214"/>
    </location>
    <ligand>
        <name>FMN</name>
        <dbReference type="ChEBI" id="CHEBI:58210"/>
    </ligand>
</feature>
<dbReference type="PANTHER" id="PTHR45846">
    <property type="entry name" value="TRNA-DIHYDROURIDINE(47) SYNTHASE [NAD(P)(+)]-LIKE"/>
    <property type="match status" value="1"/>
</dbReference>
<comment type="similarity">
    <text evidence="7">Belongs to the dus family.</text>
</comment>
<evidence type="ECO:0000256" key="8">
    <source>
        <dbReference type="PIRSR" id="PIRSR006621-1"/>
    </source>
</evidence>
<keyword evidence="2 7" id="KW-0285">Flavoprotein</keyword>
<accession>A0A9D1IIY4</accession>
<feature type="binding site" evidence="9">
    <location>
        <position position="127"/>
    </location>
    <ligand>
        <name>FMN</name>
        <dbReference type="ChEBI" id="CHEBI:58210"/>
    </ligand>
</feature>
<reference evidence="11" key="2">
    <citation type="journal article" date="2021" name="PeerJ">
        <title>Extensive microbial diversity within the chicken gut microbiome revealed by metagenomics and culture.</title>
        <authorList>
            <person name="Gilroy R."/>
            <person name="Ravi A."/>
            <person name="Getino M."/>
            <person name="Pursley I."/>
            <person name="Horton D.L."/>
            <person name="Alikhan N.F."/>
            <person name="Baker D."/>
            <person name="Gharbi K."/>
            <person name="Hall N."/>
            <person name="Watson M."/>
            <person name="Adriaenssens E.M."/>
            <person name="Foster-Nyarko E."/>
            <person name="Jarju S."/>
            <person name="Secka A."/>
            <person name="Antonio M."/>
            <person name="Oren A."/>
            <person name="Chaudhuri R.R."/>
            <person name="La Ragione R."/>
            <person name="Hildebrand F."/>
            <person name="Pallen M.J."/>
        </authorList>
    </citation>
    <scope>NUCLEOTIDE SEQUENCE</scope>
    <source>
        <strain evidence="11">7463</strain>
    </source>
</reference>
<protein>
    <recommendedName>
        <fullName evidence="7">tRNA-dihydrouridine synthase</fullName>
        <ecNumber evidence="7">1.3.1.-</ecNumber>
    </recommendedName>
</protein>
<dbReference type="InterPro" id="IPR035587">
    <property type="entry name" value="DUS-like_FMN-bd"/>
</dbReference>
<comment type="cofactor">
    <cofactor evidence="1 7 9">
        <name>FMN</name>
        <dbReference type="ChEBI" id="CHEBI:58210"/>
    </cofactor>
</comment>
<keyword evidence="6 7" id="KW-0560">Oxidoreductase</keyword>
<feature type="active site" description="Proton donor" evidence="8">
    <location>
        <position position="87"/>
    </location>
</feature>
<dbReference type="PIRSF" id="PIRSF006621">
    <property type="entry name" value="Dus"/>
    <property type="match status" value="1"/>
</dbReference>
<evidence type="ECO:0000256" key="2">
    <source>
        <dbReference type="ARBA" id="ARBA00022630"/>
    </source>
</evidence>
<organism evidence="11 12">
    <name type="scientific">Candidatus Aphodousia faecigallinarum</name>
    <dbReference type="NCBI Taxonomy" id="2840677"/>
    <lineage>
        <taxon>Bacteria</taxon>
        <taxon>Pseudomonadati</taxon>
        <taxon>Pseudomonadota</taxon>
        <taxon>Betaproteobacteria</taxon>
        <taxon>Burkholderiales</taxon>
        <taxon>Sutterellaceae</taxon>
        <taxon>Sutterellaceae incertae sedis</taxon>
        <taxon>Candidatus Aphodousia</taxon>
    </lineage>
</organism>
<evidence type="ECO:0000259" key="10">
    <source>
        <dbReference type="Pfam" id="PF01207"/>
    </source>
</evidence>
<name>A0A9D1IIY4_9BURK</name>